<organism evidence="2 3">
    <name type="scientific">Galerina marginata (strain CBS 339.88)</name>
    <dbReference type="NCBI Taxonomy" id="685588"/>
    <lineage>
        <taxon>Eukaryota</taxon>
        <taxon>Fungi</taxon>
        <taxon>Dikarya</taxon>
        <taxon>Basidiomycota</taxon>
        <taxon>Agaricomycotina</taxon>
        <taxon>Agaricomycetes</taxon>
        <taxon>Agaricomycetidae</taxon>
        <taxon>Agaricales</taxon>
        <taxon>Agaricineae</taxon>
        <taxon>Strophariaceae</taxon>
        <taxon>Galerina</taxon>
    </lineage>
</organism>
<evidence type="ECO:0000313" key="2">
    <source>
        <dbReference type="EMBL" id="KDR77461.1"/>
    </source>
</evidence>
<dbReference type="InterPro" id="IPR016181">
    <property type="entry name" value="Acyl_CoA_acyltransferase"/>
</dbReference>
<evidence type="ECO:0000313" key="3">
    <source>
        <dbReference type="Proteomes" id="UP000027222"/>
    </source>
</evidence>
<dbReference type="PROSITE" id="PS51186">
    <property type="entry name" value="GNAT"/>
    <property type="match status" value="1"/>
</dbReference>
<dbReference type="HOGENOM" id="CLU_056607_4_0_1"/>
<gene>
    <name evidence="2" type="ORF">GALMADRAFT_138573</name>
</gene>
<dbReference type="InterPro" id="IPR000182">
    <property type="entry name" value="GNAT_dom"/>
</dbReference>
<dbReference type="EMBL" id="KL142376">
    <property type="protein sequence ID" value="KDR77461.1"/>
    <property type="molecule type" value="Genomic_DNA"/>
</dbReference>
<reference evidence="3" key="1">
    <citation type="journal article" date="2014" name="Proc. Natl. Acad. Sci. U.S.A.">
        <title>Extensive sampling of basidiomycete genomes demonstrates inadequacy of the white-rot/brown-rot paradigm for wood decay fungi.</title>
        <authorList>
            <person name="Riley R."/>
            <person name="Salamov A.A."/>
            <person name="Brown D.W."/>
            <person name="Nagy L.G."/>
            <person name="Floudas D."/>
            <person name="Held B.W."/>
            <person name="Levasseur A."/>
            <person name="Lombard V."/>
            <person name="Morin E."/>
            <person name="Otillar R."/>
            <person name="Lindquist E.A."/>
            <person name="Sun H."/>
            <person name="LaButti K.M."/>
            <person name="Schmutz J."/>
            <person name="Jabbour D."/>
            <person name="Luo H."/>
            <person name="Baker S.E."/>
            <person name="Pisabarro A.G."/>
            <person name="Walton J.D."/>
            <person name="Blanchette R.A."/>
            <person name="Henrissat B."/>
            <person name="Martin F."/>
            <person name="Cullen D."/>
            <person name="Hibbett D.S."/>
            <person name="Grigoriev I.V."/>
        </authorList>
    </citation>
    <scope>NUCLEOTIDE SEQUENCE [LARGE SCALE GENOMIC DNA]</scope>
    <source>
        <strain evidence="3">CBS 339.88</strain>
    </source>
</reference>
<dbReference type="OrthoDB" id="410198at2759"/>
<name>A0A067T2Y5_GALM3</name>
<dbReference type="CDD" id="cd04301">
    <property type="entry name" value="NAT_SF"/>
    <property type="match status" value="1"/>
</dbReference>
<dbReference type="AlphaFoldDB" id="A0A067T2Y5"/>
<proteinExistence type="predicted"/>
<dbReference type="Gene3D" id="3.40.630.30">
    <property type="match status" value="1"/>
</dbReference>
<dbReference type="Proteomes" id="UP000027222">
    <property type="component" value="Unassembled WGS sequence"/>
</dbReference>
<feature type="domain" description="N-acetyltransferase" evidence="1">
    <location>
        <begin position="9"/>
        <end position="170"/>
    </location>
</feature>
<sequence>MASHLIDGQRVRIDRISVEQTLPLRHSVLWPDKPLSEVRLPEDQLGGHFGAFLPDQDDPIAVISLFQEDSPIDKDRISKGNDSSSYENAHEKAVRFRKFACAPQYQGKGLGTQLLAYALSLARSEQGAAVAWCDARTTSMDWYMKRGLLPFGATFFKGSVEYIRMRIDLRSIENAES</sequence>
<dbReference type="SUPFAM" id="SSF55729">
    <property type="entry name" value="Acyl-CoA N-acyltransferases (Nat)"/>
    <property type="match status" value="1"/>
</dbReference>
<keyword evidence="3" id="KW-1185">Reference proteome</keyword>
<dbReference type="GO" id="GO:0016747">
    <property type="term" value="F:acyltransferase activity, transferring groups other than amino-acyl groups"/>
    <property type="evidence" value="ECO:0007669"/>
    <property type="project" value="InterPro"/>
</dbReference>
<accession>A0A067T2Y5</accession>
<evidence type="ECO:0000259" key="1">
    <source>
        <dbReference type="PROSITE" id="PS51186"/>
    </source>
</evidence>
<dbReference type="Pfam" id="PF00583">
    <property type="entry name" value="Acetyltransf_1"/>
    <property type="match status" value="1"/>
</dbReference>
<protein>
    <recommendedName>
        <fullName evidence="1">N-acetyltransferase domain-containing protein</fullName>
    </recommendedName>
</protein>